<reference evidence="1 2" key="1">
    <citation type="submission" date="2017-08" db="EMBL/GenBank/DDBJ databases">
        <title>The complete genome sequence of Nocardiopsis gilva YIM 90087.</title>
        <authorList>
            <person name="Yin M."/>
            <person name="Tang S."/>
        </authorList>
    </citation>
    <scope>NUCLEOTIDE SEQUENCE [LARGE SCALE GENOMIC DNA]</scope>
    <source>
        <strain evidence="1 2">YIM 90087</strain>
    </source>
</reference>
<sequence length="155" mass="16721">MDIQELAARVRAASYGPASAEAVDRQIGVIAKRLDVLAADFGYDPGALSIGQAAVLEEVYLTERDVPAVEADDIRELYEAHEPGAVPQNEDMHVIAVDPTLWQEYALMSAGEARALGFHVVFDAARLARRLGDAELTEDLADTIAWELTSEVSPG</sequence>
<accession>A0A223S463</accession>
<dbReference type="KEGG" id="ngv:CDO52_09050"/>
<protein>
    <submittedName>
        <fullName evidence="1">Uncharacterized protein</fullName>
    </submittedName>
</protein>
<dbReference type="Proteomes" id="UP000215005">
    <property type="component" value="Chromosome"/>
</dbReference>
<dbReference type="RefSeq" id="WP_017617484.1">
    <property type="nucleotide sequence ID" value="NZ_ANBG01000078.1"/>
</dbReference>
<keyword evidence="2" id="KW-1185">Reference proteome</keyword>
<organism evidence="1 2">
    <name type="scientific">Nocardiopsis gilva YIM 90087</name>
    <dbReference type="NCBI Taxonomy" id="1235441"/>
    <lineage>
        <taxon>Bacteria</taxon>
        <taxon>Bacillati</taxon>
        <taxon>Actinomycetota</taxon>
        <taxon>Actinomycetes</taxon>
        <taxon>Streptosporangiales</taxon>
        <taxon>Nocardiopsidaceae</taxon>
        <taxon>Nocardiopsis</taxon>
    </lineage>
</organism>
<evidence type="ECO:0000313" key="1">
    <source>
        <dbReference type="EMBL" id="ASU82915.1"/>
    </source>
</evidence>
<dbReference type="AlphaFoldDB" id="A0A223S463"/>
<proteinExistence type="predicted"/>
<dbReference type="OrthoDB" id="3436326at2"/>
<evidence type="ECO:0000313" key="2">
    <source>
        <dbReference type="Proteomes" id="UP000215005"/>
    </source>
</evidence>
<dbReference type="EMBL" id="CP022753">
    <property type="protein sequence ID" value="ASU82915.1"/>
    <property type="molecule type" value="Genomic_DNA"/>
</dbReference>
<name>A0A223S463_9ACTN</name>
<gene>
    <name evidence="1" type="ORF">CDO52_09050</name>
</gene>